<feature type="domain" description="Flavoprotein" evidence="1">
    <location>
        <begin position="23"/>
        <end position="129"/>
    </location>
</feature>
<dbReference type="Pfam" id="PF02441">
    <property type="entry name" value="Flavoprotein"/>
    <property type="match status" value="1"/>
</dbReference>
<dbReference type="InterPro" id="IPR036551">
    <property type="entry name" value="Flavin_trans-like"/>
</dbReference>
<dbReference type="GO" id="GO:0003824">
    <property type="term" value="F:catalytic activity"/>
    <property type="evidence" value="ECO:0007669"/>
    <property type="project" value="InterPro"/>
</dbReference>
<reference evidence="2 3" key="1">
    <citation type="journal article" date="2018" name="Nat. Biotechnol.">
        <title>A standardized bacterial taxonomy based on genome phylogeny substantially revises the tree of life.</title>
        <authorList>
            <person name="Parks D.H."/>
            <person name="Chuvochina M."/>
            <person name="Waite D.W."/>
            <person name="Rinke C."/>
            <person name="Skarshewski A."/>
            <person name="Chaumeil P.A."/>
            <person name="Hugenholtz P."/>
        </authorList>
    </citation>
    <scope>NUCLEOTIDE SEQUENCE [LARGE SCALE GENOMIC DNA]</scope>
    <source>
        <strain evidence="2">UBA12544</strain>
    </source>
</reference>
<dbReference type="Proteomes" id="UP000264445">
    <property type="component" value="Unassembled WGS sequence"/>
</dbReference>
<evidence type="ECO:0000313" key="3">
    <source>
        <dbReference type="Proteomes" id="UP000264445"/>
    </source>
</evidence>
<protein>
    <submittedName>
        <fullName evidence="2">Flavoprotein</fullName>
    </submittedName>
</protein>
<dbReference type="InterPro" id="IPR003382">
    <property type="entry name" value="Flavoprotein"/>
</dbReference>
<organism evidence="2 3">
    <name type="scientific">Caldanaerobacter subterraneus</name>
    <dbReference type="NCBI Taxonomy" id="911092"/>
    <lineage>
        <taxon>Bacteria</taxon>
        <taxon>Bacillati</taxon>
        <taxon>Bacillota</taxon>
        <taxon>Clostridia</taxon>
        <taxon>Thermoanaerobacterales</taxon>
        <taxon>Thermoanaerobacteraceae</taxon>
        <taxon>Caldanaerobacter</taxon>
    </lineage>
</organism>
<name>A0A357VNQ0_9THEO</name>
<accession>A0A357VNQ0</accession>
<dbReference type="AlphaFoldDB" id="A0A357VNQ0"/>
<dbReference type="Gene3D" id="3.40.50.1950">
    <property type="entry name" value="Flavin prenyltransferase-like"/>
    <property type="match status" value="1"/>
</dbReference>
<evidence type="ECO:0000313" key="2">
    <source>
        <dbReference type="EMBL" id="HBT49836.1"/>
    </source>
</evidence>
<dbReference type="RefSeq" id="WP_278429297.1">
    <property type="nucleotide sequence ID" value="NZ_DOLB01000126.1"/>
</dbReference>
<gene>
    <name evidence="2" type="ORF">DEA61_08470</name>
</gene>
<dbReference type="SUPFAM" id="SSF52507">
    <property type="entry name" value="Homo-oligomeric flavin-containing Cys decarboxylases, HFCD"/>
    <property type="match status" value="1"/>
</dbReference>
<sequence length="273" mass="30827">MSDISIEIIKRIVEEVVKKFLSKKILVVFTGGKVNFDISLEELKKIKENSMVQYTLVFSRAASQIFNKKIISDQLDSVEVIEEGETINAREFVQKHDMVVFATLTRNTASKISHLILDTLPAQIAINGVLSGIPVIAVRDAADLSIETWGKLGFSDFPPALKNAYDKIFRDIESYGIGLCRSFELAKRVLSHLNRNSLLVSEKVNEGQKREEVSKFYSDDETKHVKLEKKLITREDIVGLKGNVDVIEIPNDSIMTPLAMDFIRENRLKVVKT</sequence>
<evidence type="ECO:0000259" key="1">
    <source>
        <dbReference type="Pfam" id="PF02441"/>
    </source>
</evidence>
<comment type="caution">
    <text evidence="2">The sequence shown here is derived from an EMBL/GenBank/DDBJ whole genome shotgun (WGS) entry which is preliminary data.</text>
</comment>
<proteinExistence type="predicted"/>
<dbReference type="EMBL" id="DOLB01000126">
    <property type="protein sequence ID" value="HBT49836.1"/>
    <property type="molecule type" value="Genomic_DNA"/>
</dbReference>